<feature type="region of interest" description="Disordered" evidence="1">
    <location>
        <begin position="63"/>
        <end position="161"/>
    </location>
</feature>
<organism evidence="2 3">
    <name type="scientific">Aphis craccivora</name>
    <name type="common">Cowpea aphid</name>
    <dbReference type="NCBI Taxonomy" id="307492"/>
    <lineage>
        <taxon>Eukaryota</taxon>
        <taxon>Metazoa</taxon>
        <taxon>Ecdysozoa</taxon>
        <taxon>Arthropoda</taxon>
        <taxon>Hexapoda</taxon>
        <taxon>Insecta</taxon>
        <taxon>Pterygota</taxon>
        <taxon>Neoptera</taxon>
        <taxon>Paraneoptera</taxon>
        <taxon>Hemiptera</taxon>
        <taxon>Sternorrhyncha</taxon>
        <taxon>Aphidomorpha</taxon>
        <taxon>Aphidoidea</taxon>
        <taxon>Aphididae</taxon>
        <taxon>Aphidini</taxon>
        <taxon>Aphis</taxon>
        <taxon>Aphis</taxon>
    </lineage>
</organism>
<protein>
    <submittedName>
        <fullName evidence="2">Uncharacterized protein</fullName>
    </submittedName>
</protein>
<gene>
    <name evidence="2" type="ORF">FWK35_00021519</name>
</gene>
<accession>A0A6G0YZD4</accession>
<dbReference type="AlphaFoldDB" id="A0A6G0YZD4"/>
<comment type="caution">
    <text evidence="2">The sequence shown here is derived from an EMBL/GenBank/DDBJ whole genome shotgun (WGS) entry which is preliminary data.</text>
</comment>
<reference evidence="2 3" key="1">
    <citation type="submission" date="2019-08" db="EMBL/GenBank/DDBJ databases">
        <title>Whole genome of Aphis craccivora.</title>
        <authorList>
            <person name="Voronova N.V."/>
            <person name="Shulinski R.S."/>
            <person name="Bandarenka Y.V."/>
            <person name="Zhorov D.G."/>
            <person name="Warner D."/>
        </authorList>
    </citation>
    <scope>NUCLEOTIDE SEQUENCE [LARGE SCALE GENOMIC DNA]</scope>
    <source>
        <strain evidence="2">180601</strain>
        <tissue evidence="2">Whole Body</tissue>
    </source>
</reference>
<evidence type="ECO:0000256" key="1">
    <source>
        <dbReference type="SAM" id="MobiDB-lite"/>
    </source>
</evidence>
<evidence type="ECO:0000313" key="3">
    <source>
        <dbReference type="Proteomes" id="UP000478052"/>
    </source>
</evidence>
<evidence type="ECO:0000313" key="2">
    <source>
        <dbReference type="EMBL" id="KAF0763543.1"/>
    </source>
</evidence>
<dbReference type="Proteomes" id="UP000478052">
    <property type="component" value="Unassembled WGS sequence"/>
</dbReference>
<keyword evidence="3" id="KW-1185">Reference proteome</keyword>
<dbReference type="EMBL" id="VUJU01001858">
    <property type="protein sequence ID" value="KAF0763543.1"/>
    <property type="molecule type" value="Genomic_DNA"/>
</dbReference>
<proteinExistence type="predicted"/>
<name>A0A6G0YZD4_APHCR</name>
<dbReference type="OrthoDB" id="6646181at2759"/>
<sequence length="221" mass="23420">MDALTPITIEPFSDNETLDYIILDTIDSIITTLEDDEKIETKIIQSVVQDVMNHILMVFESPSSVDGEAIDEAPPSSADGDSIDEAPPSPADGDAIDEAPPSPADGDAIDEAPPSPADGDADGDVIDEAPPSPTDGDATDDKSTVVIGDGGGDFDGCTTSTAKGEEIRNSFGDLVGWLDPGVTLQQPQCAPRRSRKRLRQAWRSFKRVFRGVLCCCARADV</sequence>